<sequence length="454" mass="52508">MLHIWTTGIFHAYSLHHLDVFLSKKGYLFNSWASPFFDLISYKTSTSLLVHFLSTFDFPLFQFFSLTFYVTLSVSNHMKYTFLSKGYPYLSHGCGIAFKLEILHHQDTIKMIWVGFGTIIHIVMNLNLIRAKLLNIHIILAMLTIYIGFRIIFGFGFIDGIVHSYKIMPCTTFDLLEKYLASNTETKRKSSEQVLLTGLSLMNVSCGSYDPHEILNQYLKERNKKKIRYLFLLTLEAAFTPSHLCKIFHLLMLVLIEPSAKLKKDCGIVLNFNLQTLLVCCCSLYLTDNKDKYDLDSVRKVLEYKHIPSILTQIIISRSSAETVILPGPLHAFKETLLEEFLIQLKWGEHYQLLWNQRRCFSDLGHCFQESGLPWASVIVPCDTQLKGFKPAVLHTLMDLISFLIKIITRSFYSWNHHNNFLGTCLVGSMKIWNVPFVTFMEDFLQCHGLFINS</sequence>
<proteinExistence type="predicted"/>
<name>A0A0L6VFT6_9BASI</name>
<feature type="transmembrane region" description="Helical" evidence="1">
    <location>
        <begin position="136"/>
        <end position="158"/>
    </location>
</feature>
<keyword evidence="1" id="KW-0472">Membrane</keyword>
<feature type="transmembrane region" description="Helical" evidence="1">
    <location>
        <begin position="48"/>
        <end position="72"/>
    </location>
</feature>
<evidence type="ECO:0000313" key="3">
    <source>
        <dbReference type="Proteomes" id="UP000037035"/>
    </source>
</evidence>
<dbReference type="VEuPathDB" id="FungiDB:VP01_1739g1"/>
<keyword evidence="1" id="KW-0812">Transmembrane</keyword>
<organism evidence="2 3">
    <name type="scientific">Puccinia sorghi</name>
    <dbReference type="NCBI Taxonomy" id="27349"/>
    <lineage>
        <taxon>Eukaryota</taxon>
        <taxon>Fungi</taxon>
        <taxon>Dikarya</taxon>
        <taxon>Basidiomycota</taxon>
        <taxon>Pucciniomycotina</taxon>
        <taxon>Pucciniomycetes</taxon>
        <taxon>Pucciniales</taxon>
        <taxon>Pucciniaceae</taxon>
        <taxon>Puccinia</taxon>
    </lineage>
</organism>
<accession>A0A0L6VFT6</accession>
<evidence type="ECO:0000313" key="2">
    <source>
        <dbReference type="EMBL" id="KNZ59407.1"/>
    </source>
</evidence>
<feature type="transmembrane region" description="Helical" evidence="1">
    <location>
        <begin position="111"/>
        <end position="130"/>
    </location>
</feature>
<dbReference type="EMBL" id="LAVV01006547">
    <property type="protein sequence ID" value="KNZ59407.1"/>
    <property type="molecule type" value="Genomic_DNA"/>
</dbReference>
<dbReference type="AlphaFoldDB" id="A0A0L6VFT6"/>
<protein>
    <submittedName>
        <fullName evidence="2">Uncharacterized protein</fullName>
    </submittedName>
</protein>
<comment type="caution">
    <text evidence="2">The sequence shown here is derived from an EMBL/GenBank/DDBJ whole genome shotgun (WGS) entry which is preliminary data.</text>
</comment>
<evidence type="ECO:0000256" key="1">
    <source>
        <dbReference type="SAM" id="Phobius"/>
    </source>
</evidence>
<gene>
    <name evidence="2" type="ORF">VP01_1739g1</name>
</gene>
<keyword evidence="3" id="KW-1185">Reference proteome</keyword>
<dbReference type="Proteomes" id="UP000037035">
    <property type="component" value="Unassembled WGS sequence"/>
</dbReference>
<reference evidence="2 3" key="1">
    <citation type="submission" date="2015-08" db="EMBL/GenBank/DDBJ databases">
        <title>Next Generation Sequencing and Analysis of the Genome of Puccinia sorghi L Schw, the Causal Agent of Maize Common Rust.</title>
        <authorList>
            <person name="Rochi L."/>
            <person name="Burguener G."/>
            <person name="Darino M."/>
            <person name="Turjanski A."/>
            <person name="Kreff E."/>
            <person name="Dieguez M.J."/>
            <person name="Sacco F."/>
        </authorList>
    </citation>
    <scope>NUCLEOTIDE SEQUENCE [LARGE SCALE GENOMIC DNA]</scope>
    <source>
        <strain evidence="2 3">RO10H11247</strain>
    </source>
</reference>
<keyword evidence="1" id="KW-1133">Transmembrane helix</keyword>